<dbReference type="AlphaFoldDB" id="A0A1E4RRA8"/>
<proteinExistence type="predicted"/>
<dbReference type="STRING" id="984485.A0A1E4RRA8"/>
<dbReference type="GO" id="GO:1990816">
    <property type="term" value="C:vacuole-mitochondrion membrane contact site"/>
    <property type="evidence" value="ECO:0007669"/>
    <property type="project" value="EnsemblFungi"/>
</dbReference>
<feature type="domain" description="YVC1 N-terminal linker helical" evidence="2">
    <location>
        <begin position="37"/>
        <end position="226"/>
    </location>
</feature>
<dbReference type="InterPro" id="IPR056336">
    <property type="entry name" value="YVC1_C"/>
</dbReference>
<dbReference type="GO" id="GO:0005244">
    <property type="term" value="F:voltage-gated monoatomic ion channel activity"/>
    <property type="evidence" value="ECO:0007669"/>
    <property type="project" value="EnsemblFungi"/>
</dbReference>
<dbReference type="GO" id="GO:0005272">
    <property type="term" value="F:sodium channel activity"/>
    <property type="evidence" value="ECO:0007669"/>
    <property type="project" value="EnsemblFungi"/>
</dbReference>
<reference evidence="5" key="1">
    <citation type="submission" date="2016-05" db="EMBL/GenBank/DDBJ databases">
        <title>Comparative genomics of biotechnologically important yeasts.</title>
        <authorList>
            <consortium name="DOE Joint Genome Institute"/>
            <person name="Riley R."/>
            <person name="Haridas S."/>
            <person name="Wolfe K.H."/>
            <person name="Lopes M.R."/>
            <person name="Hittinger C.T."/>
            <person name="Goker M."/>
            <person name="Salamov A."/>
            <person name="Wisecaver J."/>
            <person name="Long T.M."/>
            <person name="Aerts A.L."/>
            <person name="Barry K."/>
            <person name="Choi C."/>
            <person name="Clum A."/>
            <person name="Coughlan A.Y."/>
            <person name="Deshpande S."/>
            <person name="Douglass A.P."/>
            <person name="Hanson S.J."/>
            <person name="Klenk H.-P."/>
            <person name="Labutti K."/>
            <person name="Lapidus A."/>
            <person name="Lindquist E."/>
            <person name="Lipzen A."/>
            <person name="Meier-Kolthoff J.P."/>
            <person name="Ohm R.A."/>
            <person name="Otillar R.P."/>
            <person name="Pangilinan J."/>
            <person name="Peng Y."/>
            <person name="Rokas A."/>
            <person name="Rosa C.A."/>
            <person name="Scheuner C."/>
            <person name="Sibirny A.A."/>
            <person name="Slot J.C."/>
            <person name="Stielow J.B."/>
            <person name="Sun H."/>
            <person name="Kurtzman C.P."/>
            <person name="Blackwell M."/>
            <person name="Grigoriev I.V."/>
            <person name="Jeffries T.W."/>
        </authorList>
    </citation>
    <scope>NUCLEOTIDE SEQUENCE [LARGE SCALE GENOMIC DNA]</scope>
    <source>
        <strain evidence="5">NRRL Y-1933</strain>
    </source>
</reference>
<dbReference type="RefSeq" id="XP_020078859.1">
    <property type="nucleotide sequence ID" value="XM_020218093.1"/>
</dbReference>
<feature type="transmembrane region" description="Helical" evidence="1">
    <location>
        <begin position="235"/>
        <end position="255"/>
    </location>
</feature>
<organism evidence="4 5">
    <name type="scientific">Hyphopichia burtonii NRRL Y-1933</name>
    <dbReference type="NCBI Taxonomy" id="984485"/>
    <lineage>
        <taxon>Eukaryota</taxon>
        <taxon>Fungi</taxon>
        <taxon>Dikarya</taxon>
        <taxon>Ascomycota</taxon>
        <taxon>Saccharomycotina</taxon>
        <taxon>Pichiomycetes</taxon>
        <taxon>Debaryomycetaceae</taxon>
        <taxon>Hyphopichia</taxon>
    </lineage>
</organism>
<protein>
    <submittedName>
        <fullName evidence="4">Vacuolar cation channel</fullName>
    </submittedName>
</protein>
<feature type="transmembrane region" description="Helical" evidence="1">
    <location>
        <begin position="434"/>
        <end position="455"/>
    </location>
</feature>
<dbReference type="GO" id="GO:0030003">
    <property type="term" value="P:intracellular monoatomic cation homeostasis"/>
    <property type="evidence" value="ECO:0007669"/>
    <property type="project" value="EnsemblFungi"/>
</dbReference>
<evidence type="ECO:0000313" key="5">
    <source>
        <dbReference type="Proteomes" id="UP000095085"/>
    </source>
</evidence>
<keyword evidence="5" id="KW-1185">Reference proteome</keyword>
<sequence>MTSVADLETGGPIDSVPTSGSEFPFNDKYCPNSRQTLRIAINLKKLIDRIIPIVFPTHEVTASLSPILNENVMKIVYKAAGGKGNGEKGTSSYKYRAVLVFALLKVTDWYWQLSATELSSNELYSLRAIAAQTIAANIIEETKDDEYLFLGMLCHRYTINLTEVDSHPVSALELAVDMHSTIVIGSSGYQRCIKWLWRGWIVQSSTDPHSYVRYKGVSSHSIKTHFDPARIKTPYYQSILEIGFSIIYLIIFSIIVNGHQLATPLDGFEICFYLFTLGSVLDEIIKVYHVGYNYIGFWNAFNAIMYSIIIVSIGFRFASLDAKGLTSQRYDEISFRILSCASPLMWSRLLLFLDAEQFVGAMIVVIKTMMKESILFFVLLFVVIVGFLQGFLGLDASDGKNEATKKIFISLIKAVIGGSSFNDVAKLVPPYASILYYIYSFVLLVILMNILIALYSTAYASIVENATDEYFALVAQKTLRYIRAPDQDLYVPPLNLIEVLITPFSWVLSKRAFKSMNYYIMLVIYSPLLTYITIDELSNARRIQYNRFKGVPDDANELDTEWDLTDGYDVDANSGWEGIQERNSEVNTALRDQREGELLDPEFRHNLEGLDEQIDTVAKPVEKANRLGIKWEFIELYEKIDHLTSLVETVVDENKALKAKLDNN</sequence>
<keyword evidence="1" id="KW-0812">Transmembrane</keyword>
<feature type="domain" description="Calcium channel YVC1-like C-terminal transmembrane" evidence="3">
    <location>
        <begin position="264"/>
        <end position="537"/>
    </location>
</feature>
<evidence type="ECO:0000259" key="3">
    <source>
        <dbReference type="Pfam" id="PF23317"/>
    </source>
</evidence>
<dbReference type="GO" id="GO:0005227">
    <property type="term" value="F:calcium-activated cation channel activity"/>
    <property type="evidence" value="ECO:0007669"/>
    <property type="project" value="EnsemblFungi"/>
</dbReference>
<dbReference type="GO" id="GO:0000329">
    <property type="term" value="C:fungal-type vacuole membrane"/>
    <property type="evidence" value="ECO:0007669"/>
    <property type="project" value="EnsemblFungi"/>
</dbReference>
<feature type="transmembrane region" description="Helical" evidence="1">
    <location>
        <begin position="374"/>
        <end position="392"/>
    </location>
</feature>
<dbReference type="Pfam" id="PF23190">
    <property type="entry name" value="LHD_TRPY1"/>
    <property type="match status" value="1"/>
</dbReference>
<evidence type="ECO:0000256" key="1">
    <source>
        <dbReference type="SAM" id="Phobius"/>
    </source>
</evidence>
<dbReference type="GO" id="GO:0097553">
    <property type="term" value="P:calcium ion transmembrane import into cytosol"/>
    <property type="evidence" value="ECO:0007669"/>
    <property type="project" value="EnsemblFungi"/>
</dbReference>
<accession>A0A1E4RRA8</accession>
<dbReference type="Pfam" id="PF23317">
    <property type="entry name" value="YVC1_C"/>
    <property type="match status" value="1"/>
</dbReference>
<dbReference type="OrthoDB" id="301415at2759"/>
<dbReference type="InterPro" id="IPR056337">
    <property type="entry name" value="LHD_YVC1"/>
</dbReference>
<name>A0A1E4RRA8_9ASCO</name>
<feature type="transmembrane region" description="Helical" evidence="1">
    <location>
        <begin position="516"/>
        <end position="534"/>
    </location>
</feature>
<evidence type="ECO:0000259" key="2">
    <source>
        <dbReference type="Pfam" id="PF23190"/>
    </source>
</evidence>
<dbReference type="GO" id="GO:0005262">
    <property type="term" value="F:calcium channel activity"/>
    <property type="evidence" value="ECO:0007669"/>
    <property type="project" value="EnsemblFungi"/>
</dbReference>
<dbReference type="PANTHER" id="PTHR35859">
    <property type="entry name" value="NONSELECTIVE CATION CHANNEL PROTEIN"/>
    <property type="match status" value="1"/>
</dbReference>
<dbReference type="PANTHER" id="PTHR35859:SF1">
    <property type="entry name" value="NONSELECTIVE CATION CHANNEL PROTEIN"/>
    <property type="match status" value="1"/>
</dbReference>
<dbReference type="Proteomes" id="UP000095085">
    <property type="component" value="Unassembled WGS sequence"/>
</dbReference>
<gene>
    <name evidence="4" type="ORF">HYPBUDRAFT_101044</name>
</gene>
<feature type="transmembrane region" description="Helical" evidence="1">
    <location>
        <begin position="297"/>
        <end position="318"/>
    </location>
</feature>
<dbReference type="GO" id="GO:0005267">
    <property type="term" value="F:potassium channel activity"/>
    <property type="evidence" value="ECO:0007669"/>
    <property type="project" value="EnsemblFungi"/>
</dbReference>
<dbReference type="EMBL" id="KV454538">
    <property type="protein sequence ID" value="ODV69792.1"/>
    <property type="molecule type" value="Genomic_DNA"/>
</dbReference>
<evidence type="ECO:0000313" key="4">
    <source>
        <dbReference type="EMBL" id="ODV69792.1"/>
    </source>
</evidence>
<keyword evidence="1" id="KW-0472">Membrane</keyword>
<dbReference type="InterPro" id="IPR052971">
    <property type="entry name" value="TRP_calcium_channel"/>
</dbReference>
<keyword evidence="1" id="KW-1133">Transmembrane helix</keyword>
<dbReference type="GeneID" id="30992643"/>